<keyword evidence="3" id="KW-1185">Reference proteome</keyword>
<reference evidence="2" key="1">
    <citation type="journal article" date="2012" name="J. Microbiol. Biotechnol.">
        <title>Ramlibacter ginsenosidimutans sp. nov., with ginsenoside-converting activity.</title>
        <authorList>
            <person name="Wang L."/>
            <person name="An D.S."/>
            <person name="Kim S.G."/>
            <person name="Jin F.X."/>
            <person name="Kim S.C."/>
            <person name="Lee S.T."/>
            <person name="Im W.T."/>
        </authorList>
    </citation>
    <scope>NUCLEOTIDE SEQUENCE</scope>
    <source>
        <strain evidence="2">KACC 17527</strain>
    </source>
</reference>
<sequence length="67" mass="7563">MLRCLAPELTVLLVAVDELDAHHVHERSLILPTLCDRPGEREEVTQIAQGGRASGYDEEIRPVMQRQ</sequence>
<dbReference type="RefSeq" id="WP_201170305.1">
    <property type="nucleotide sequence ID" value="NZ_JBHUDQ010000002.1"/>
</dbReference>
<feature type="region of interest" description="Disordered" evidence="1">
    <location>
        <begin position="42"/>
        <end position="67"/>
    </location>
</feature>
<gene>
    <name evidence="2" type="ORF">JJB11_10875</name>
</gene>
<dbReference type="Proteomes" id="UP000630528">
    <property type="component" value="Unassembled WGS sequence"/>
</dbReference>
<dbReference type="AlphaFoldDB" id="A0A934TS51"/>
<accession>A0A934TS51</accession>
<evidence type="ECO:0000313" key="3">
    <source>
        <dbReference type="Proteomes" id="UP000630528"/>
    </source>
</evidence>
<organism evidence="2 3">
    <name type="scientific">Ramlibacter ginsenosidimutans</name>
    <dbReference type="NCBI Taxonomy" id="502333"/>
    <lineage>
        <taxon>Bacteria</taxon>
        <taxon>Pseudomonadati</taxon>
        <taxon>Pseudomonadota</taxon>
        <taxon>Betaproteobacteria</taxon>
        <taxon>Burkholderiales</taxon>
        <taxon>Comamonadaceae</taxon>
        <taxon>Ramlibacter</taxon>
    </lineage>
</organism>
<reference evidence="2" key="2">
    <citation type="submission" date="2021-01" db="EMBL/GenBank/DDBJ databases">
        <authorList>
            <person name="Kang M."/>
        </authorList>
    </citation>
    <scope>NUCLEOTIDE SEQUENCE</scope>
    <source>
        <strain evidence="2">KACC 17527</strain>
    </source>
</reference>
<comment type="caution">
    <text evidence="2">The sequence shown here is derived from an EMBL/GenBank/DDBJ whole genome shotgun (WGS) entry which is preliminary data.</text>
</comment>
<name>A0A934TS51_9BURK</name>
<evidence type="ECO:0000256" key="1">
    <source>
        <dbReference type="SAM" id="MobiDB-lite"/>
    </source>
</evidence>
<dbReference type="EMBL" id="JAEPWM010000003">
    <property type="protein sequence ID" value="MBK6006596.1"/>
    <property type="molecule type" value="Genomic_DNA"/>
</dbReference>
<evidence type="ECO:0000313" key="2">
    <source>
        <dbReference type="EMBL" id="MBK6006596.1"/>
    </source>
</evidence>
<proteinExistence type="predicted"/>
<protein>
    <submittedName>
        <fullName evidence="2">Uncharacterized protein</fullName>
    </submittedName>
</protein>